<evidence type="ECO:0000313" key="3">
    <source>
        <dbReference type="Proteomes" id="UP000694923"/>
    </source>
</evidence>
<sequence length="179" mass="19844">MPRGQKSNLRAREKRCPARYEPEGVEGAEASVAEEEKSVSSSSPYFKEIPQRSCASGKPCDQQKPGKAQSSTAAAAAASSTRSHEGTTSQVEEKPNVSQAQASTEDRERSPVENKAPMLVCYLLNKYQNKEPITKADMLRNVIQTDKKLFPEILKRASKDLELLFGLDLKEVDPNRNLY</sequence>
<feature type="compositionally biased region" description="Basic and acidic residues" evidence="1">
    <location>
        <begin position="10"/>
        <end position="22"/>
    </location>
</feature>
<dbReference type="RefSeq" id="XP_008563790.1">
    <property type="nucleotide sequence ID" value="XM_008565568.1"/>
</dbReference>
<proteinExistence type="predicted"/>
<keyword evidence="3" id="KW-1185">Reference proteome</keyword>
<dbReference type="SMART" id="SM01392">
    <property type="entry name" value="MAGE_N"/>
    <property type="match status" value="1"/>
</dbReference>
<evidence type="ECO:0000256" key="1">
    <source>
        <dbReference type="SAM" id="MobiDB-lite"/>
    </source>
</evidence>
<dbReference type="Pfam" id="PF12440">
    <property type="entry name" value="MAGE_N"/>
    <property type="match status" value="1"/>
</dbReference>
<dbReference type="Pfam" id="PF01454">
    <property type="entry name" value="MAGE"/>
    <property type="match status" value="1"/>
</dbReference>
<evidence type="ECO:0000313" key="4">
    <source>
        <dbReference type="RefSeq" id="XP_008563790.1"/>
    </source>
</evidence>
<dbReference type="InterPro" id="IPR037445">
    <property type="entry name" value="MAGE"/>
</dbReference>
<dbReference type="PROSITE" id="PS50838">
    <property type="entry name" value="MAGE"/>
    <property type="match status" value="1"/>
</dbReference>
<dbReference type="InterPro" id="IPR002190">
    <property type="entry name" value="MHD_dom"/>
</dbReference>
<feature type="region of interest" description="Disordered" evidence="1">
    <location>
        <begin position="1"/>
        <end position="112"/>
    </location>
</feature>
<gene>
    <name evidence="4" type="primary">LOC103584640</name>
</gene>
<feature type="compositionally biased region" description="Low complexity" evidence="1">
    <location>
        <begin position="70"/>
        <end position="81"/>
    </location>
</feature>
<organism evidence="3 4">
    <name type="scientific">Galeopterus variegatus</name>
    <name type="common">Malayan flying lemur</name>
    <name type="synonym">Cynocephalus variegatus</name>
    <dbReference type="NCBI Taxonomy" id="482537"/>
    <lineage>
        <taxon>Eukaryota</taxon>
        <taxon>Metazoa</taxon>
        <taxon>Chordata</taxon>
        <taxon>Craniata</taxon>
        <taxon>Vertebrata</taxon>
        <taxon>Euteleostomi</taxon>
        <taxon>Mammalia</taxon>
        <taxon>Eutheria</taxon>
        <taxon>Euarchontoglires</taxon>
        <taxon>Dermoptera</taxon>
        <taxon>Cynocephalidae</taxon>
        <taxon>Galeopterus</taxon>
    </lineage>
</organism>
<protein>
    <submittedName>
        <fullName evidence="4">Melanoma-associated antigen B10-like</fullName>
    </submittedName>
</protein>
<dbReference type="Proteomes" id="UP000694923">
    <property type="component" value="Unplaced"/>
</dbReference>
<reference evidence="4" key="1">
    <citation type="submission" date="2025-08" db="UniProtKB">
        <authorList>
            <consortium name="RefSeq"/>
        </authorList>
    </citation>
    <scope>IDENTIFICATION</scope>
</reference>
<dbReference type="InterPro" id="IPR041898">
    <property type="entry name" value="MAGE_WH1"/>
</dbReference>
<evidence type="ECO:0000259" key="2">
    <source>
        <dbReference type="PROSITE" id="PS50838"/>
    </source>
</evidence>
<dbReference type="PANTHER" id="PTHR11736:SF36">
    <property type="entry name" value="MELANOMA-ASSOCIATED ANTIGEN B10"/>
    <property type="match status" value="1"/>
</dbReference>
<name>A0ABM0Q5Z9_GALVR</name>
<dbReference type="PANTHER" id="PTHR11736">
    <property type="entry name" value="MELANOMA-ASSOCIATED ANTIGEN MAGE ANTIGEN"/>
    <property type="match status" value="1"/>
</dbReference>
<accession>A0ABM0Q5Z9</accession>
<dbReference type="Gene3D" id="1.10.10.1200">
    <property type="entry name" value="MAGE homology domain, winged helix WH1 motif"/>
    <property type="match status" value="1"/>
</dbReference>
<feature type="compositionally biased region" description="Polar residues" evidence="1">
    <location>
        <begin position="86"/>
        <end position="103"/>
    </location>
</feature>
<dbReference type="GeneID" id="103584640"/>
<feature type="domain" description="MAGE" evidence="2">
    <location>
        <begin position="112"/>
        <end position="179"/>
    </location>
</feature>
<feature type="non-terminal residue" evidence="4">
    <location>
        <position position="179"/>
    </location>
</feature>
<dbReference type="InterPro" id="IPR021072">
    <property type="entry name" value="MAGE_N"/>
</dbReference>